<dbReference type="EMBL" id="BHZE01000003">
    <property type="protein sequence ID" value="GCD76935.1"/>
    <property type="molecule type" value="Genomic_DNA"/>
</dbReference>
<protein>
    <submittedName>
        <fullName evidence="5">Uncharacterized protein</fullName>
    </submittedName>
</protein>
<comment type="similarity">
    <text evidence="1">Belongs to the membrane fusion protein (MFP) (TC 8.A.1) family.</text>
</comment>
<dbReference type="InterPro" id="IPR058649">
    <property type="entry name" value="CzcB_C"/>
</dbReference>
<dbReference type="Gene3D" id="2.40.30.170">
    <property type="match status" value="1"/>
</dbReference>
<dbReference type="InterPro" id="IPR006143">
    <property type="entry name" value="RND_pump_MFP"/>
</dbReference>
<evidence type="ECO:0000259" key="4">
    <source>
        <dbReference type="Pfam" id="PF25975"/>
    </source>
</evidence>
<dbReference type="SUPFAM" id="SSF111369">
    <property type="entry name" value="HlyD-like secretion proteins"/>
    <property type="match status" value="1"/>
</dbReference>
<dbReference type="GO" id="GO:0015679">
    <property type="term" value="P:plasma membrane copper ion transport"/>
    <property type="evidence" value="ECO:0007669"/>
    <property type="project" value="TreeGrafter"/>
</dbReference>
<dbReference type="GO" id="GO:0022857">
    <property type="term" value="F:transmembrane transporter activity"/>
    <property type="evidence" value="ECO:0007669"/>
    <property type="project" value="InterPro"/>
</dbReference>
<proteinExistence type="inferred from homology"/>
<dbReference type="NCBIfam" id="TIGR01730">
    <property type="entry name" value="RND_mfp"/>
    <property type="match status" value="1"/>
</dbReference>
<sequence>MGRFCELKKIKKTCANFVNKGTVLFEVADLSNVWVLLDAYEIDLPFLKVGQKITLTVPSLPGKEFTAYISFIDPFINTQTRTASVRAELNNPQLILKPETFVMGKIRAKLPVSEKSVVIPRTALLWTGKRSIVYVKIPNAEFPSFEMREITLGASLGDYYIVVSGLSEGEEIVTNGVFAIDGAAQLNGNYSKMV</sequence>
<reference evidence="5 6" key="1">
    <citation type="submission" date="2018-11" db="EMBL/GenBank/DDBJ databases">
        <title>Schleiferia aggregans sp. nov., a moderately thermophilic heterotrophic bacterium isolated from microbial mats at a terrestrial hot spring.</title>
        <authorList>
            <person name="Iino T."/>
            <person name="Ohkuma M."/>
            <person name="Haruta S."/>
        </authorList>
    </citation>
    <scope>NUCLEOTIDE SEQUENCE [LARGE SCALE GENOMIC DNA]</scope>
    <source>
        <strain evidence="5 6">LA</strain>
    </source>
</reference>
<dbReference type="FunFam" id="2.40.30.170:FF:000010">
    <property type="entry name" value="Efflux RND transporter periplasmic adaptor subunit"/>
    <property type="match status" value="1"/>
</dbReference>
<evidence type="ECO:0000256" key="1">
    <source>
        <dbReference type="ARBA" id="ARBA00009477"/>
    </source>
</evidence>
<keyword evidence="2" id="KW-0813">Transport</keyword>
<dbReference type="Pfam" id="PF25954">
    <property type="entry name" value="Beta-barrel_RND_2"/>
    <property type="match status" value="1"/>
</dbReference>
<comment type="caution">
    <text evidence="5">The sequence shown here is derived from an EMBL/GenBank/DDBJ whole genome shotgun (WGS) entry which is preliminary data.</text>
</comment>
<name>A0A401XIT0_9FLAO</name>
<dbReference type="InterPro" id="IPR051909">
    <property type="entry name" value="MFP_Cation_Efflux"/>
</dbReference>
<dbReference type="GO" id="GO:0030288">
    <property type="term" value="C:outer membrane-bounded periplasmic space"/>
    <property type="evidence" value="ECO:0007669"/>
    <property type="project" value="TreeGrafter"/>
</dbReference>
<feature type="domain" description="CusB-like beta-barrel" evidence="3">
    <location>
        <begin position="32"/>
        <end position="107"/>
    </location>
</feature>
<organism evidence="5 6">
    <name type="scientific">Thermaurantimonas aggregans</name>
    <dbReference type="NCBI Taxonomy" id="2173829"/>
    <lineage>
        <taxon>Bacteria</taxon>
        <taxon>Pseudomonadati</taxon>
        <taxon>Bacteroidota</taxon>
        <taxon>Flavobacteriia</taxon>
        <taxon>Flavobacteriales</taxon>
        <taxon>Schleiferiaceae</taxon>
        <taxon>Thermaurantimonas</taxon>
    </lineage>
</organism>
<dbReference type="OrthoDB" id="9806939at2"/>
<dbReference type="Pfam" id="PF25975">
    <property type="entry name" value="CzcB_C"/>
    <property type="match status" value="1"/>
</dbReference>
<evidence type="ECO:0000313" key="6">
    <source>
        <dbReference type="Proteomes" id="UP000286715"/>
    </source>
</evidence>
<dbReference type="PANTHER" id="PTHR30097">
    <property type="entry name" value="CATION EFFLUX SYSTEM PROTEIN CUSB"/>
    <property type="match status" value="1"/>
</dbReference>
<dbReference type="InterPro" id="IPR058792">
    <property type="entry name" value="Beta-barrel_RND_2"/>
</dbReference>
<evidence type="ECO:0000256" key="2">
    <source>
        <dbReference type="ARBA" id="ARBA00022448"/>
    </source>
</evidence>
<dbReference type="GO" id="GO:0046914">
    <property type="term" value="F:transition metal ion binding"/>
    <property type="evidence" value="ECO:0007669"/>
    <property type="project" value="TreeGrafter"/>
</dbReference>
<accession>A0A401XIT0</accession>
<keyword evidence="6" id="KW-1185">Reference proteome</keyword>
<dbReference type="Proteomes" id="UP000286715">
    <property type="component" value="Unassembled WGS sequence"/>
</dbReference>
<dbReference type="GO" id="GO:0016020">
    <property type="term" value="C:membrane"/>
    <property type="evidence" value="ECO:0007669"/>
    <property type="project" value="InterPro"/>
</dbReference>
<dbReference type="GO" id="GO:0060003">
    <property type="term" value="P:copper ion export"/>
    <property type="evidence" value="ECO:0007669"/>
    <property type="project" value="TreeGrafter"/>
</dbReference>
<evidence type="ECO:0000259" key="3">
    <source>
        <dbReference type="Pfam" id="PF25954"/>
    </source>
</evidence>
<dbReference type="PANTHER" id="PTHR30097:SF15">
    <property type="entry name" value="CATION EFFLUX SYSTEM PROTEIN CUSB"/>
    <property type="match status" value="1"/>
</dbReference>
<gene>
    <name evidence="5" type="ORF">JCM31826_04170</name>
</gene>
<dbReference type="RefSeq" id="WP_160160492.1">
    <property type="nucleotide sequence ID" value="NZ_BHZE01000003.1"/>
</dbReference>
<evidence type="ECO:0000313" key="5">
    <source>
        <dbReference type="EMBL" id="GCD76935.1"/>
    </source>
</evidence>
<feature type="domain" description="CzcB-like C-terminal circularly permuted SH3-like" evidence="4">
    <location>
        <begin position="117"/>
        <end position="180"/>
    </location>
</feature>
<dbReference type="Gene3D" id="2.40.420.20">
    <property type="match status" value="1"/>
</dbReference>
<dbReference type="AlphaFoldDB" id="A0A401XIT0"/>